<evidence type="ECO:0000313" key="7">
    <source>
        <dbReference type="Proteomes" id="UP000178509"/>
    </source>
</evidence>
<accession>A0A1G2HL88</accession>
<dbReference type="AlphaFoldDB" id="A0A1G2HL88"/>
<dbReference type="InterPro" id="IPR036191">
    <property type="entry name" value="RRF_sf"/>
</dbReference>
<dbReference type="InterPro" id="IPR002661">
    <property type="entry name" value="Ribosome_recyc_fac"/>
</dbReference>
<dbReference type="FunFam" id="3.30.1360.40:FF:000001">
    <property type="entry name" value="Ribosome-recycling factor"/>
    <property type="match status" value="1"/>
</dbReference>
<feature type="domain" description="Ribosome recycling factor" evidence="5">
    <location>
        <begin position="14"/>
        <end position="171"/>
    </location>
</feature>
<dbReference type="NCBIfam" id="TIGR00496">
    <property type="entry name" value="frr"/>
    <property type="match status" value="1"/>
</dbReference>
<keyword evidence="4" id="KW-0175">Coiled coil</keyword>
<dbReference type="GO" id="GO:0006415">
    <property type="term" value="P:translational termination"/>
    <property type="evidence" value="ECO:0007669"/>
    <property type="project" value="UniProtKB-UniRule"/>
</dbReference>
<dbReference type="GO" id="GO:0005737">
    <property type="term" value="C:cytoplasm"/>
    <property type="evidence" value="ECO:0007669"/>
    <property type="project" value="UniProtKB-SubCell"/>
</dbReference>
<comment type="subcellular location">
    <subcellularLocation>
        <location evidence="3">Cytoplasm</location>
    </subcellularLocation>
</comment>
<reference evidence="6 7" key="1">
    <citation type="journal article" date="2016" name="Nat. Commun.">
        <title>Thousands of microbial genomes shed light on interconnected biogeochemical processes in an aquifer system.</title>
        <authorList>
            <person name="Anantharaman K."/>
            <person name="Brown C.T."/>
            <person name="Hug L.A."/>
            <person name="Sharon I."/>
            <person name="Castelle C.J."/>
            <person name="Probst A.J."/>
            <person name="Thomas B.C."/>
            <person name="Singh A."/>
            <person name="Wilkins M.J."/>
            <person name="Karaoz U."/>
            <person name="Brodie E.L."/>
            <person name="Williams K.H."/>
            <person name="Hubbard S.S."/>
            <person name="Banfield J.F."/>
        </authorList>
    </citation>
    <scope>NUCLEOTIDE SEQUENCE [LARGE SCALE GENOMIC DNA]</scope>
</reference>
<organism evidence="6 7">
    <name type="scientific">Candidatus Spechtbacteria bacterium RIFCSPLOWO2_02_FULL_38_8</name>
    <dbReference type="NCBI Taxonomy" id="1802164"/>
    <lineage>
        <taxon>Bacteria</taxon>
        <taxon>Candidatus Spechtiibacteriota</taxon>
    </lineage>
</organism>
<dbReference type="PANTHER" id="PTHR20982:SF3">
    <property type="entry name" value="MITOCHONDRIAL RIBOSOME RECYCLING FACTOR PSEUDO 1"/>
    <property type="match status" value="1"/>
</dbReference>
<dbReference type="GO" id="GO:0043023">
    <property type="term" value="F:ribosomal large subunit binding"/>
    <property type="evidence" value="ECO:0007669"/>
    <property type="project" value="TreeGrafter"/>
</dbReference>
<protein>
    <recommendedName>
        <fullName evidence="3">Ribosome-recycling factor</fullName>
        <shortName evidence="3">RRF</shortName>
    </recommendedName>
    <alternativeName>
        <fullName evidence="3">Ribosome-releasing factor</fullName>
    </alternativeName>
</protein>
<comment type="caution">
    <text evidence="6">The sequence shown here is derived from an EMBL/GenBank/DDBJ whole genome shotgun (WGS) entry which is preliminary data.</text>
</comment>
<evidence type="ECO:0000259" key="5">
    <source>
        <dbReference type="Pfam" id="PF01765"/>
    </source>
</evidence>
<dbReference type="Gene3D" id="1.10.132.20">
    <property type="entry name" value="Ribosome-recycling factor"/>
    <property type="match status" value="1"/>
</dbReference>
<evidence type="ECO:0000313" key="6">
    <source>
        <dbReference type="EMBL" id="OGZ63030.1"/>
    </source>
</evidence>
<keyword evidence="2 3" id="KW-0648">Protein biosynthesis</keyword>
<comment type="function">
    <text evidence="3">Responsible for the release of ribosomes from messenger RNA at the termination of protein biosynthesis. May increase the efficiency of translation by recycling ribosomes from one round of translation to another.</text>
</comment>
<dbReference type="HAMAP" id="MF_00040">
    <property type="entry name" value="RRF"/>
    <property type="match status" value="1"/>
</dbReference>
<dbReference type="SUPFAM" id="SSF55194">
    <property type="entry name" value="Ribosome recycling factor, RRF"/>
    <property type="match status" value="1"/>
</dbReference>
<dbReference type="PANTHER" id="PTHR20982">
    <property type="entry name" value="RIBOSOME RECYCLING FACTOR"/>
    <property type="match status" value="1"/>
</dbReference>
<dbReference type="STRING" id="1802164.A3H51_00360"/>
<feature type="coiled-coil region" evidence="4">
    <location>
        <begin position="147"/>
        <end position="174"/>
    </location>
</feature>
<keyword evidence="3" id="KW-0963">Cytoplasm</keyword>
<dbReference type="Pfam" id="PF01765">
    <property type="entry name" value="RRF"/>
    <property type="match status" value="1"/>
</dbReference>
<evidence type="ECO:0000256" key="2">
    <source>
        <dbReference type="ARBA" id="ARBA00022917"/>
    </source>
</evidence>
<sequence length="181" mass="20879">MTIEQKLERSILVLKDNFKTLHVGRASSALVENLEIEAYENKMPLNQVASISIPQSNQILITPWDASVLPAVEKAIRNSDLKLNPVAEGNSVRLTLPPLTEETRHDIIREVAKYAEEARVSVRNIREEAKKELGESDISEDEQFRKEKEMQKLVDEFNQKIKEMQENKEKETLATWFYLTK</sequence>
<name>A0A1G2HL88_9BACT</name>
<dbReference type="Gene3D" id="3.30.1360.40">
    <property type="match status" value="1"/>
</dbReference>
<dbReference type="InterPro" id="IPR023584">
    <property type="entry name" value="Ribosome_recyc_fac_dom"/>
</dbReference>
<evidence type="ECO:0000256" key="1">
    <source>
        <dbReference type="ARBA" id="ARBA00005912"/>
    </source>
</evidence>
<gene>
    <name evidence="3" type="primary">frr</name>
    <name evidence="6" type="ORF">A3H51_00360</name>
</gene>
<dbReference type="Proteomes" id="UP000178509">
    <property type="component" value="Unassembled WGS sequence"/>
</dbReference>
<dbReference type="CDD" id="cd00520">
    <property type="entry name" value="RRF"/>
    <property type="match status" value="1"/>
</dbReference>
<evidence type="ECO:0000256" key="4">
    <source>
        <dbReference type="SAM" id="Coils"/>
    </source>
</evidence>
<evidence type="ECO:0000256" key="3">
    <source>
        <dbReference type="HAMAP-Rule" id="MF_00040"/>
    </source>
</evidence>
<comment type="similarity">
    <text evidence="1 3">Belongs to the RRF family.</text>
</comment>
<dbReference type="EMBL" id="MHOJ01000004">
    <property type="protein sequence ID" value="OGZ63030.1"/>
    <property type="molecule type" value="Genomic_DNA"/>
</dbReference>
<proteinExistence type="inferred from homology"/>